<accession>A0A2A2KA15</accession>
<evidence type="ECO:0000256" key="1">
    <source>
        <dbReference type="SAM" id="MobiDB-lite"/>
    </source>
</evidence>
<dbReference type="AlphaFoldDB" id="A0A2A2KA15"/>
<comment type="caution">
    <text evidence="2">The sequence shown here is derived from an EMBL/GenBank/DDBJ whole genome shotgun (WGS) entry which is preliminary data.</text>
</comment>
<evidence type="ECO:0000313" key="3">
    <source>
        <dbReference type="Proteomes" id="UP000218231"/>
    </source>
</evidence>
<feature type="region of interest" description="Disordered" evidence="1">
    <location>
        <begin position="349"/>
        <end position="368"/>
    </location>
</feature>
<evidence type="ECO:0000313" key="2">
    <source>
        <dbReference type="EMBL" id="PAV70836.1"/>
    </source>
</evidence>
<proteinExistence type="predicted"/>
<name>A0A2A2KA15_9BILA</name>
<keyword evidence="3" id="KW-1185">Reference proteome</keyword>
<reference evidence="2 3" key="1">
    <citation type="journal article" date="2017" name="Curr. Biol.">
        <title>Genome architecture and evolution of a unichromosomal asexual nematode.</title>
        <authorList>
            <person name="Fradin H."/>
            <person name="Zegar C."/>
            <person name="Gutwein M."/>
            <person name="Lucas J."/>
            <person name="Kovtun M."/>
            <person name="Corcoran D."/>
            <person name="Baugh L.R."/>
            <person name="Kiontke K."/>
            <person name="Gunsalus K."/>
            <person name="Fitch D.H."/>
            <person name="Piano F."/>
        </authorList>
    </citation>
    <scope>NUCLEOTIDE SEQUENCE [LARGE SCALE GENOMIC DNA]</scope>
    <source>
        <strain evidence="2">PF1309</strain>
    </source>
</reference>
<dbReference type="Proteomes" id="UP000218231">
    <property type="component" value="Unassembled WGS sequence"/>
</dbReference>
<dbReference type="EMBL" id="LIAE01009200">
    <property type="protein sequence ID" value="PAV70836.1"/>
    <property type="molecule type" value="Genomic_DNA"/>
</dbReference>
<feature type="region of interest" description="Disordered" evidence="1">
    <location>
        <begin position="293"/>
        <end position="330"/>
    </location>
</feature>
<organism evidence="2 3">
    <name type="scientific">Diploscapter pachys</name>
    <dbReference type="NCBI Taxonomy" id="2018661"/>
    <lineage>
        <taxon>Eukaryota</taxon>
        <taxon>Metazoa</taxon>
        <taxon>Ecdysozoa</taxon>
        <taxon>Nematoda</taxon>
        <taxon>Chromadorea</taxon>
        <taxon>Rhabditida</taxon>
        <taxon>Rhabditina</taxon>
        <taxon>Rhabditomorpha</taxon>
        <taxon>Rhabditoidea</taxon>
        <taxon>Rhabditidae</taxon>
        <taxon>Diploscapter</taxon>
    </lineage>
</organism>
<feature type="compositionally biased region" description="Basic and acidic residues" evidence="1">
    <location>
        <begin position="88"/>
        <end position="97"/>
    </location>
</feature>
<gene>
    <name evidence="2" type="ORF">WR25_11534</name>
</gene>
<feature type="region of interest" description="Disordered" evidence="1">
    <location>
        <begin position="71"/>
        <end position="97"/>
    </location>
</feature>
<protein>
    <submittedName>
        <fullName evidence="2">Uncharacterized protein</fullName>
    </submittedName>
</protein>
<sequence>MTAQRVDLASGALGRIGGDAFDDGEAVLDRPQFGAQLRVFLAEQFDALGRLLVLLRIDRLAPGAVERIAVLDPQPGGDDPAGHRHHHDERGQRKHTLDDGIDFGGHDVFPFASAVAERFDLAGGALGGIGGDAFEDGDPFLQAADLAGQLVILLSQQADGAFGVGRTPVAALVAAAPAIGFIAVANADPVVDDPACRPDREDRDRYEYPQVTHGRIPSFSSRGKGSAEAVDFLGQPAVAAGVVQFHVGEPAVDIAQLAAHLGGRPLRVGAHALPEFGVFVALVQVDRLLGRQPRGGDIAQQDPAGGGDGQDDHGDADQGDVEAGVVGDPRTDAGHLAVRLVEVELGAGGHLSSSGRADNGLAERSGSA</sequence>